<comment type="caution">
    <text evidence="1">The sequence shown here is derived from an EMBL/GenBank/DDBJ whole genome shotgun (WGS) entry which is preliminary data.</text>
</comment>
<name>A0ABU6RQB6_9FABA</name>
<proteinExistence type="predicted"/>
<dbReference type="EMBL" id="JASCZI010031158">
    <property type="protein sequence ID" value="MED6126104.1"/>
    <property type="molecule type" value="Genomic_DNA"/>
</dbReference>
<dbReference type="Proteomes" id="UP001341840">
    <property type="component" value="Unassembled WGS sequence"/>
</dbReference>
<organism evidence="1 2">
    <name type="scientific">Stylosanthes scabra</name>
    <dbReference type="NCBI Taxonomy" id="79078"/>
    <lineage>
        <taxon>Eukaryota</taxon>
        <taxon>Viridiplantae</taxon>
        <taxon>Streptophyta</taxon>
        <taxon>Embryophyta</taxon>
        <taxon>Tracheophyta</taxon>
        <taxon>Spermatophyta</taxon>
        <taxon>Magnoliopsida</taxon>
        <taxon>eudicotyledons</taxon>
        <taxon>Gunneridae</taxon>
        <taxon>Pentapetalae</taxon>
        <taxon>rosids</taxon>
        <taxon>fabids</taxon>
        <taxon>Fabales</taxon>
        <taxon>Fabaceae</taxon>
        <taxon>Papilionoideae</taxon>
        <taxon>50 kb inversion clade</taxon>
        <taxon>dalbergioids sensu lato</taxon>
        <taxon>Dalbergieae</taxon>
        <taxon>Pterocarpus clade</taxon>
        <taxon>Stylosanthes</taxon>
    </lineage>
</organism>
<gene>
    <name evidence="1" type="ORF">PIB30_075128</name>
</gene>
<evidence type="ECO:0000313" key="1">
    <source>
        <dbReference type="EMBL" id="MED6126104.1"/>
    </source>
</evidence>
<protein>
    <submittedName>
        <fullName evidence="1">Uncharacterized protein</fullName>
    </submittedName>
</protein>
<keyword evidence="2" id="KW-1185">Reference proteome</keyword>
<feature type="non-terminal residue" evidence="1">
    <location>
        <position position="76"/>
    </location>
</feature>
<sequence>MYIKNKDEQPISPNTQEQGIHRRGVLFRYIPRRRKMVVHQGESTSLLQPHHTALLVKIPSPPELIEQKDGKNEKKT</sequence>
<accession>A0ABU6RQB6</accession>
<reference evidence="1 2" key="1">
    <citation type="journal article" date="2023" name="Plants (Basel)">
        <title>Bridging the Gap: Combining Genomics and Transcriptomics Approaches to Understand Stylosanthes scabra, an Orphan Legume from the Brazilian Caatinga.</title>
        <authorList>
            <person name="Ferreira-Neto J.R.C."/>
            <person name="da Silva M.D."/>
            <person name="Binneck E."/>
            <person name="de Melo N.F."/>
            <person name="da Silva R.H."/>
            <person name="de Melo A.L.T.M."/>
            <person name="Pandolfi V."/>
            <person name="Bustamante F.O."/>
            <person name="Brasileiro-Vidal A.C."/>
            <person name="Benko-Iseppon A.M."/>
        </authorList>
    </citation>
    <scope>NUCLEOTIDE SEQUENCE [LARGE SCALE GENOMIC DNA]</scope>
    <source>
        <tissue evidence="1">Leaves</tissue>
    </source>
</reference>
<evidence type="ECO:0000313" key="2">
    <source>
        <dbReference type="Proteomes" id="UP001341840"/>
    </source>
</evidence>